<dbReference type="EMBL" id="FNQH01000013">
    <property type="protein sequence ID" value="SEA96001.1"/>
    <property type="molecule type" value="Genomic_DNA"/>
</dbReference>
<dbReference type="Gene3D" id="3.30.1490.160">
    <property type="entry name" value="ctc02137 like domains"/>
    <property type="match status" value="1"/>
</dbReference>
<dbReference type="AlphaFoldDB" id="A0AB38A3Y3"/>
<organism evidence="2 3">
    <name type="scientific">Trichococcus collinsii</name>
    <dbReference type="NCBI Taxonomy" id="157076"/>
    <lineage>
        <taxon>Bacteria</taxon>
        <taxon>Bacillati</taxon>
        <taxon>Bacillota</taxon>
        <taxon>Bacilli</taxon>
        <taxon>Lactobacillales</taxon>
        <taxon>Carnobacteriaceae</taxon>
        <taxon>Trichococcus</taxon>
    </lineage>
</organism>
<dbReference type="Proteomes" id="UP000199042">
    <property type="component" value="Unassembled WGS sequence"/>
</dbReference>
<comment type="caution">
    <text evidence="2">The sequence shown here is derived from an EMBL/GenBank/DDBJ whole genome shotgun (WGS) entry which is preliminary data.</text>
</comment>
<protein>
    <submittedName>
        <fullName evidence="2">Phage uncharacterized protein TIGR01671</fullName>
    </submittedName>
</protein>
<evidence type="ECO:0000313" key="2">
    <source>
        <dbReference type="EMBL" id="SEA96001.1"/>
    </source>
</evidence>
<dbReference type="SUPFAM" id="SSF159006">
    <property type="entry name" value="YopX-like"/>
    <property type="match status" value="1"/>
</dbReference>
<accession>A0AB38A3Y3</accession>
<dbReference type="Gene3D" id="2.30.30.290">
    <property type="entry name" value="YopX-like domains"/>
    <property type="match status" value="1"/>
</dbReference>
<reference evidence="2 3" key="1">
    <citation type="submission" date="2016-10" db="EMBL/GenBank/DDBJ databases">
        <authorList>
            <person name="Varghese N."/>
            <person name="Submissions S."/>
        </authorList>
    </citation>
    <scope>NUCLEOTIDE SEQUENCE [LARGE SCALE GENOMIC DNA]</scope>
    <source>
        <strain evidence="2 3">DSM 14526</strain>
    </source>
</reference>
<feature type="domain" description="YopX protein" evidence="1">
    <location>
        <begin position="5"/>
        <end position="115"/>
    </location>
</feature>
<proteinExistence type="predicted"/>
<evidence type="ECO:0000259" key="1">
    <source>
        <dbReference type="Pfam" id="PF09643"/>
    </source>
</evidence>
<dbReference type="Pfam" id="PF09643">
    <property type="entry name" value="YopX"/>
    <property type="match status" value="1"/>
</dbReference>
<dbReference type="InterPro" id="IPR019096">
    <property type="entry name" value="YopX_protein"/>
</dbReference>
<keyword evidence="3" id="KW-1185">Reference proteome</keyword>
<evidence type="ECO:0000313" key="3">
    <source>
        <dbReference type="Proteomes" id="UP000199042"/>
    </source>
</evidence>
<sequence length="118" mass="14048">MREIKFRAWDKNTKIMIHWDDLVKSRISFRNFRWALLSENSENFELMQYTGIEDKNGYEIYEGDIVNCYAEGLSEVVFRRGCFGLVTDGYFEAFENVMGFCEIVGNRYERIKLLEAEK</sequence>
<dbReference type="InterPro" id="IPR023385">
    <property type="entry name" value="YopX-like_C"/>
</dbReference>
<dbReference type="RefSeq" id="WP_086987764.1">
    <property type="nucleotide sequence ID" value="NZ_FJNA01000005.1"/>
</dbReference>
<name>A0AB38A3Y3_9LACT</name>
<gene>
    <name evidence="2" type="ORF">SAMN04488525_11329</name>
</gene>